<dbReference type="Proteomes" id="UP000324222">
    <property type="component" value="Unassembled WGS sequence"/>
</dbReference>
<sequence length="140" mass="15086">MSELDWAGLGCGGVLTFSPSQPDCHHPLLLLRIITVINNSREKERKKQGKVFSAPPRTFSCGEASRQRETYNPNVLVPPDERPHTSGSDSRVGVGAASHSAAAGLAGPDASHHTSHCLLLRETVPRDSLLALRSRSTQLI</sequence>
<dbReference type="EMBL" id="VSRR010000057">
    <property type="protein sequence ID" value="MPC09144.1"/>
    <property type="molecule type" value="Genomic_DNA"/>
</dbReference>
<dbReference type="AlphaFoldDB" id="A0A5B7CK87"/>
<feature type="region of interest" description="Disordered" evidence="1">
    <location>
        <begin position="41"/>
        <end position="108"/>
    </location>
</feature>
<evidence type="ECO:0000313" key="3">
    <source>
        <dbReference type="Proteomes" id="UP000324222"/>
    </source>
</evidence>
<reference evidence="2 3" key="1">
    <citation type="submission" date="2019-05" db="EMBL/GenBank/DDBJ databases">
        <title>Another draft genome of Portunus trituberculatus and its Hox gene families provides insights of decapod evolution.</title>
        <authorList>
            <person name="Jeong J.-H."/>
            <person name="Song I."/>
            <person name="Kim S."/>
            <person name="Choi T."/>
            <person name="Kim D."/>
            <person name="Ryu S."/>
            <person name="Kim W."/>
        </authorList>
    </citation>
    <scope>NUCLEOTIDE SEQUENCE [LARGE SCALE GENOMIC DNA]</scope>
    <source>
        <tissue evidence="2">Muscle</tissue>
    </source>
</reference>
<feature type="compositionally biased region" description="Low complexity" evidence="1">
    <location>
        <begin position="92"/>
        <end position="107"/>
    </location>
</feature>
<comment type="caution">
    <text evidence="2">The sequence shown here is derived from an EMBL/GenBank/DDBJ whole genome shotgun (WGS) entry which is preliminary data.</text>
</comment>
<gene>
    <name evidence="2" type="ORF">E2C01_001747</name>
</gene>
<keyword evidence="3" id="KW-1185">Reference proteome</keyword>
<evidence type="ECO:0000256" key="1">
    <source>
        <dbReference type="SAM" id="MobiDB-lite"/>
    </source>
</evidence>
<proteinExistence type="predicted"/>
<organism evidence="2 3">
    <name type="scientific">Portunus trituberculatus</name>
    <name type="common">Swimming crab</name>
    <name type="synonym">Neptunus trituberculatus</name>
    <dbReference type="NCBI Taxonomy" id="210409"/>
    <lineage>
        <taxon>Eukaryota</taxon>
        <taxon>Metazoa</taxon>
        <taxon>Ecdysozoa</taxon>
        <taxon>Arthropoda</taxon>
        <taxon>Crustacea</taxon>
        <taxon>Multicrustacea</taxon>
        <taxon>Malacostraca</taxon>
        <taxon>Eumalacostraca</taxon>
        <taxon>Eucarida</taxon>
        <taxon>Decapoda</taxon>
        <taxon>Pleocyemata</taxon>
        <taxon>Brachyura</taxon>
        <taxon>Eubrachyura</taxon>
        <taxon>Portunoidea</taxon>
        <taxon>Portunidae</taxon>
        <taxon>Portuninae</taxon>
        <taxon>Portunus</taxon>
    </lineage>
</organism>
<name>A0A5B7CK87_PORTR</name>
<accession>A0A5B7CK87</accession>
<protein>
    <submittedName>
        <fullName evidence="2">Uncharacterized protein</fullName>
    </submittedName>
</protein>
<evidence type="ECO:0000313" key="2">
    <source>
        <dbReference type="EMBL" id="MPC09144.1"/>
    </source>
</evidence>